<evidence type="ECO:0000313" key="2">
    <source>
        <dbReference type="Proteomes" id="UP000268093"/>
    </source>
</evidence>
<evidence type="ECO:0000313" key="1">
    <source>
        <dbReference type="EMBL" id="RUP49223.1"/>
    </source>
</evidence>
<proteinExistence type="predicted"/>
<protein>
    <submittedName>
        <fullName evidence="1">Uncharacterized protein</fullName>
    </submittedName>
</protein>
<organism evidence="1 2">
    <name type="scientific">Jimgerdemannia flammicorona</name>
    <dbReference type="NCBI Taxonomy" id="994334"/>
    <lineage>
        <taxon>Eukaryota</taxon>
        <taxon>Fungi</taxon>
        <taxon>Fungi incertae sedis</taxon>
        <taxon>Mucoromycota</taxon>
        <taxon>Mucoromycotina</taxon>
        <taxon>Endogonomycetes</taxon>
        <taxon>Endogonales</taxon>
        <taxon>Endogonaceae</taxon>
        <taxon>Jimgerdemannia</taxon>
    </lineage>
</organism>
<dbReference type="AlphaFoldDB" id="A0A433DEF0"/>
<sequence>MFIIQTSSSPQGMNDILASAPGSFEIFASNFWIARVATLGMSYHARRFTENLARTKAEEYLRQWNNEFFLPRHLFIEYHDDKMAFGPDPYAVRAGYAPGPMGRSGRREIHREYRQWRLNHHYRYLAIVNPDSEF</sequence>
<accession>A0A433DEF0</accession>
<dbReference type="EMBL" id="RBNI01002515">
    <property type="protein sequence ID" value="RUP49223.1"/>
    <property type="molecule type" value="Genomic_DNA"/>
</dbReference>
<gene>
    <name evidence="1" type="ORF">BC936DRAFT_143041</name>
</gene>
<reference evidence="1 2" key="1">
    <citation type="journal article" date="2018" name="New Phytol.">
        <title>Phylogenomics of Endogonaceae and evolution of mycorrhizas within Mucoromycota.</title>
        <authorList>
            <person name="Chang Y."/>
            <person name="Desiro A."/>
            <person name="Na H."/>
            <person name="Sandor L."/>
            <person name="Lipzen A."/>
            <person name="Clum A."/>
            <person name="Barry K."/>
            <person name="Grigoriev I.V."/>
            <person name="Martin F.M."/>
            <person name="Stajich J.E."/>
            <person name="Smith M.E."/>
            <person name="Bonito G."/>
            <person name="Spatafora J.W."/>
        </authorList>
    </citation>
    <scope>NUCLEOTIDE SEQUENCE [LARGE SCALE GENOMIC DNA]</scope>
    <source>
        <strain evidence="1 2">GMNB39</strain>
    </source>
</reference>
<comment type="caution">
    <text evidence="1">The sequence shown here is derived from an EMBL/GenBank/DDBJ whole genome shotgun (WGS) entry which is preliminary data.</text>
</comment>
<keyword evidence="2" id="KW-1185">Reference proteome</keyword>
<dbReference type="Proteomes" id="UP000268093">
    <property type="component" value="Unassembled WGS sequence"/>
</dbReference>
<name>A0A433DEF0_9FUNG</name>